<comment type="caution">
    <text evidence="1">The sequence shown here is derived from an EMBL/GenBank/DDBJ whole genome shotgun (WGS) entry which is preliminary data.</text>
</comment>
<organism evidence="1 2">
    <name type="scientific">Euplotes crassus</name>
    <dbReference type="NCBI Taxonomy" id="5936"/>
    <lineage>
        <taxon>Eukaryota</taxon>
        <taxon>Sar</taxon>
        <taxon>Alveolata</taxon>
        <taxon>Ciliophora</taxon>
        <taxon>Intramacronucleata</taxon>
        <taxon>Spirotrichea</taxon>
        <taxon>Hypotrichia</taxon>
        <taxon>Euplotida</taxon>
        <taxon>Euplotidae</taxon>
        <taxon>Moneuplotes</taxon>
    </lineage>
</organism>
<name>A0AAD1XAN4_EUPCR</name>
<dbReference type="EMBL" id="CAMPGE010006078">
    <property type="protein sequence ID" value="CAI2364922.1"/>
    <property type="molecule type" value="Genomic_DNA"/>
</dbReference>
<dbReference type="AlphaFoldDB" id="A0AAD1XAN4"/>
<accession>A0AAD1XAN4</accession>
<evidence type="ECO:0000313" key="1">
    <source>
        <dbReference type="EMBL" id="CAI2364922.1"/>
    </source>
</evidence>
<evidence type="ECO:0000313" key="2">
    <source>
        <dbReference type="Proteomes" id="UP001295684"/>
    </source>
</evidence>
<dbReference type="Proteomes" id="UP001295684">
    <property type="component" value="Unassembled WGS sequence"/>
</dbReference>
<keyword evidence="2" id="KW-1185">Reference proteome</keyword>
<reference evidence="1" key="1">
    <citation type="submission" date="2023-07" db="EMBL/GenBank/DDBJ databases">
        <authorList>
            <consortium name="AG Swart"/>
            <person name="Singh M."/>
            <person name="Singh A."/>
            <person name="Seah K."/>
            <person name="Emmerich C."/>
        </authorList>
    </citation>
    <scope>NUCLEOTIDE SEQUENCE</scope>
    <source>
        <strain evidence="1">DP1</strain>
    </source>
</reference>
<proteinExistence type="predicted"/>
<protein>
    <submittedName>
        <fullName evidence="1">Uncharacterized protein</fullName>
    </submittedName>
</protein>
<gene>
    <name evidence="1" type="ORF">ECRASSUSDP1_LOCUS6272</name>
</gene>
<sequence>MERIEAKLSSTANTQPDYDLSQEVADSSIPFQAVPNVRRVTAKTKKKYTKEFYRKQNNKISNFKISDLELSKSKLSQKRIDIIVKRASASLEAKHPSRGVKQSKVCYKPNGSQGKILMVSKDPLAKNSNSKPKISAVTTLSSKANKKGRLSEAKSSISHSYLRSKASCISRNHRIRLANSHYTALTTSMKNKSCENRRAKSVLGKTRAYLNNTGPGEYDLPNLWKLSGIGNSRNKSSPCFSIAQRCKTPILSKFHTQDIIGKSSPGVGTYQSHPKFISGPKYSMSLDKRFVDYSKDKSKIVSYYTPNDFKKSSYIFGSDSRFKYKRDQKLILEKAPGPGQYTASGSFQKTMRRTNGFGTSKKFSSTVYFKELQNAYVSKHSPGPGEYTISGSFNPSKRSGAIISPYSVISRKQDYNPSFIPKKNQLILQDHAQFAKLVNKCGKIKFSTAKRDFDPILFSAQNKEFIIKGIQ</sequence>